<dbReference type="KEGG" id="nfu:107381635"/>
<keyword evidence="6" id="KW-1185">Reference proteome</keyword>
<dbReference type="GeneTree" id="ENSGT00650000093443"/>
<feature type="domain" description="Kinase D-interacting substrate of 220 kDa-like SAM" evidence="3">
    <location>
        <begin position="626"/>
        <end position="700"/>
    </location>
</feature>
<accession>A0A8C6LXG9</accession>
<dbReference type="PANTHER" id="PTHR22674:SF6">
    <property type="entry name" value="NTPASE KAP FAMILY P-LOOP DOMAIN-CONTAINING PROTEIN 1"/>
    <property type="match status" value="1"/>
</dbReference>
<evidence type="ECO:0000259" key="2">
    <source>
        <dbReference type="Pfam" id="PF07693"/>
    </source>
</evidence>
<dbReference type="Ensembl" id="ENSNFUT00015029312.1">
    <property type="protein sequence ID" value="ENSNFUP00015028051.1"/>
    <property type="gene ID" value="ENSNFUG00015013557.1"/>
</dbReference>
<dbReference type="InterPro" id="IPR052754">
    <property type="entry name" value="NTPase_KAP_P-loop"/>
</dbReference>
<reference evidence="5" key="3">
    <citation type="submission" date="2025-05" db="UniProtKB">
        <authorList>
            <consortium name="Ensembl"/>
        </authorList>
    </citation>
    <scope>IDENTIFICATION</scope>
</reference>
<feature type="domain" description="KAP NTPase" evidence="2">
    <location>
        <begin position="97"/>
        <end position="387"/>
    </location>
</feature>
<dbReference type="OMA" id="SEAKEMY"/>
<dbReference type="EMBL" id="JAAVVJ010000011">
    <property type="protein sequence ID" value="KAF7212285.1"/>
    <property type="molecule type" value="Genomic_DNA"/>
</dbReference>
<dbReference type="GeneID" id="107381635"/>
<dbReference type="InterPro" id="IPR013761">
    <property type="entry name" value="SAM/pointed_sf"/>
</dbReference>
<dbReference type="Pfam" id="PF23307">
    <property type="entry name" value="SAM_KIDINS220"/>
    <property type="match status" value="1"/>
</dbReference>
<keyword evidence="1" id="KW-0812">Transmembrane</keyword>
<dbReference type="Proteomes" id="UP000694548">
    <property type="component" value="Chromosome sgr07"/>
</dbReference>
<name>A0A8C6LXG9_NOTFU</name>
<gene>
    <name evidence="4 5" type="primary">nkpd1</name>
    <name evidence="4" type="ORF">G4P62_007316</name>
</gene>
<organism evidence="5 6">
    <name type="scientific">Nothobranchius furzeri</name>
    <name type="common">Turquoise killifish</name>
    <dbReference type="NCBI Taxonomy" id="105023"/>
    <lineage>
        <taxon>Eukaryota</taxon>
        <taxon>Metazoa</taxon>
        <taxon>Chordata</taxon>
        <taxon>Craniata</taxon>
        <taxon>Vertebrata</taxon>
        <taxon>Euteleostomi</taxon>
        <taxon>Actinopterygii</taxon>
        <taxon>Neopterygii</taxon>
        <taxon>Teleostei</taxon>
        <taxon>Neoteleostei</taxon>
        <taxon>Acanthomorphata</taxon>
        <taxon>Ovalentaria</taxon>
        <taxon>Atherinomorphae</taxon>
        <taxon>Cyprinodontiformes</taxon>
        <taxon>Nothobranchiidae</taxon>
        <taxon>Nothobranchius</taxon>
    </lineage>
</organism>
<sequence>MTKPTTDDIYAYALSKTLTKVSAPATVGLYSPCQDRINLILEQMEECMNREASRIERKCDKRRKPRSAKPSCGDLMALIGRLLFFRPVWTTESQNYSNIRFLYVHFSAWHFAGSDLLWAGIAIRLFHAMQVSFGKLQLALYRVAQHDEDKEVTKKVVKNGTNDWISKKLCCCPLWIFILLVVVVPLVILVLFIFKLSKAEREVNGTIVETEDNTHGGVGILESLLIASLGVPAARALMFAFQMGKNLIFSQDLNIKRGMDKEQISSQLGFMNEVRKEIRFLSCFVQFMEVFERRKIRIVLKITNLDRCPPKKIIAVLEAINILLSDEESPFLSILAVNPRVLLEKVNFADGCFLKEDRAYALLNRIVTLAFTVPPLSKDLKRDLFYSLTGSPRSLEDLSCRGRTHRKKASSSDLTLVEVEESNTLMNTTPSAVEMKEEEMETLVGRILTNTERKLNKYMSDDTTSMKRIISSVWVTVIIMKVLQKELPNPENVAAWVVLANQWPCRLSWIIQCVEDARQRAAIDRKSLSFDHSKTLWEVFSESREELYVMSADIKDLLEQDGDPELFEELLKEDDFEFTLNSLETFQLAMVNLDQSIRGELALIRGTSRLKDSGWMRNIAPLPITTLIKMSAEEVCEEMKRMDYDSRYIDIVKDNKLTGSALVFGDINDLKALLGMTFGEWATFRLHFLARRPHLKQQYKNKPPAPDYSKNQLHLFQTHQAHF</sequence>
<evidence type="ECO:0000313" key="5">
    <source>
        <dbReference type="Ensembl" id="ENSNFUP00015028051.1"/>
    </source>
</evidence>
<feature type="transmembrane region" description="Helical" evidence="1">
    <location>
        <begin position="174"/>
        <end position="194"/>
    </location>
</feature>
<feature type="transmembrane region" description="Helical" evidence="1">
    <location>
        <begin position="101"/>
        <end position="126"/>
    </location>
</feature>
<dbReference type="AlphaFoldDB" id="A0A8C6LXG9"/>
<protein>
    <submittedName>
        <fullName evidence="4 5">KAP family P-loop domain containing 1</fullName>
    </submittedName>
</protein>
<dbReference type="PANTHER" id="PTHR22674">
    <property type="entry name" value="NTPASE, KAP FAMILY P-LOOP DOMAIN-CONTAINING 1"/>
    <property type="match status" value="1"/>
</dbReference>
<dbReference type="InterPro" id="IPR057092">
    <property type="entry name" value="SAM_KIDINS220"/>
</dbReference>
<dbReference type="InterPro" id="IPR011646">
    <property type="entry name" value="KAP_P-loop"/>
</dbReference>
<dbReference type="Pfam" id="PF07693">
    <property type="entry name" value="KAP_NTPase"/>
    <property type="match status" value="1"/>
</dbReference>
<evidence type="ECO:0000256" key="1">
    <source>
        <dbReference type="SAM" id="Phobius"/>
    </source>
</evidence>
<proteinExistence type="predicted"/>
<dbReference type="CTD" id="284353"/>
<dbReference type="OrthoDB" id="10015264at2759"/>
<evidence type="ECO:0000313" key="6">
    <source>
        <dbReference type="Proteomes" id="UP000694548"/>
    </source>
</evidence>
<keyword evidence="1" id="KW-1133">Transmembrane helix</keyword>
<reference evidence="5" key="1">
    <citation type="submission" date="2014-08" db="EMBL/GenBank/DDBJ databases">
        <authorList>
            <person name="Senf B."/>
            <person name="Petzold A."/>
            <person name="Downie B.R."/>
            <person name="Koch P."/>
            <person name="Platzer M."/>
        </authorList>
    </citation>
    <scope>NUCLEOTIDE SEQUENCE [LARGE SCALE GENOMIC DNA]</scope>
    <source>
        <strain evidence="5">GRZ</strain>
    </source>
</reference>
<evidence type="ECO:0000313" key="4">
    <source>
        <dbReference type="EMBL" id="KAF7212285.1"/>
    </source>
</evidence>
<reference evidence="4" key="2">
    <citation type="submission" date="2020-03" db="EMBL/GenBank/DDBJ databases">
        <title>Intra-Species Differences in Population Size shape Life History and Genome Evolution.</title>
        <authorList>
            <person name="Willemsen D."/>
            <person name="Cui R."/>
            <person name="Valenzano D.R."/>
        </authorList>
    </citation>
    <scope>NUCLEOTIDE SEQUENCE</scope>
    <source>
        <strain evidence="4">GRZ</strain>
        <tissue evidence="4">Whole</tissue>
    </source>
</reference>
<evidence type="ECO:0000259" key="3">
    <source>
        <dbReference type="Pfam" id="PF23307"/>
    </source>
</evidence>
<dbReference type="RefSeq" id="XP_015808895.3">
    <property type="nucleotide sequence ID" value="XM_015953409.3"/>
</dbReference>
<dbReference type="Proteomes" id="UP000822369">
    <property type="component" value="Chromosome 11"/>
</dbReference>
<keyword evidence="1" id="KW-0472">Membrane</keyword>
<dbReference type="SUPFAM" id="SSF47769">
    <property type="entry name" value="SAM/Pointed domain"/>
    <property type="match status" value="1"/>
</dbReference>